<dbReference type="InterPro" id="IPR058913">
    <property type="entry name" value="Integrase_dom_put"/>
</dbReference>
<dbReference type="InParanoid" id="A0A1X7U1S4"/>
<dbReference type="Pfam" id="PF24764">
    <property type="entry name" value="rva_4"/>
    <property type="match status" value="1"/>
</dbReference>
<reference evidence="2" key="1">
    <citation type="submission" date="2017-05" db="UniProtKB">
        <authorList>
            <consortium name="EnsemblMetazoa"/>
        </authorList>
    </citation>
    <scope>IDENTIFICATION</scope>
</reference>
<evidence type="ECO:0000259" key="1">
    <source>
        <dbReference type="Pfam" id="PF24764"/>
    </source>
</evidence>
<organism evidence="2">
    <name type="scientific">Amphimedon queenslandica</name>
    <name type="common">Sponge</name>
    <dbReference type="NCBI Taxonomy" id="400682"/>
    <lineage>
        <taxon>Eukaryota</taxon>
        <taxon>Metazoa</taxon>
        <taxon>Porifera</taxon>
        <taxon>Demospongiae</taxon>
        <taxon>Heteroscleromorpha</taxon>
        <taxon>Haplosclerida</taxon>
        <taxon>Niphatidae</taxon>
        <taxon>Amphimedon</taxon>
    </lineage>
</organism>
<dbReference type="EnsemblMetazoa" id="Aqu2.1.21695_001">
    <property type="protein sequence ID" value="Aqu2.1.21695_001"/>
    <property type="gene ID" value="Aqu2.1.21695"/>
</dbReference>
<name>A0A1X7U1S4_AMPQE</name>
<accession>A0A1X7U1S4</accession>
<dbReference type="PANTHER" id="PTHR46791:SF5">
    <property type="entry name" value="CLR5 DOMAIN-CONTAINING PROTEIN-RELATED"/>
    <property type="match status" value="1"/>
</dbReference>
<dbReference type="PANTHER" id="PTHR46791">
    <property type="entry name" value="EXPRESSED PROTEIN"/>
    <property type="match status" value="1"/>
</dbReference>
<proteinExistence type="predicted"/>
<protein>
    <recommendedName>
        <fullName evidence="1">Integrase core domain-containing protein</fullName>
    </recommendedName>
</protein>
<dbReference type="STRING" id="400682.A0A1X7U1S4"/>
<evidence type="ECO:0000313" key="2">
    <source>
        <dbReference type="EnsemblMetazoa" id="Aqu2.1.21695_001"/>
    </source>
</evidence>
<feature type="domain" description="Integrase core" evidence="1">
    <location>
        <begin position="45"/>
        <end position="77"/>
    </location>
</feature>
<dbReference type="AlphaFoldDB" id="A0A1X7U1S4"/>
<sequence length="77" mass="8928">MRMIHAAIQSKGIRVTRERLRNVIHDVDPIGTSLRWNAKLSRKQYSVPGPNSLWHKDGNHKLVRWKIFIHAGIDGYS</sequence>